<gene>
    <name evidence="1" type="ORF">BO78DRAFT_399888</name>
</gene>
<keyword evidence="2" id="KW-1185">Reference proteome</keyword>
<dbReference type="AlphaFoldDB" id="A0A319E4X6"/>
<sequence length="241" mass="26764">MSLRVPLRRIRLSRALFKRPIPHHPPPIRSLSTVSLRLTPPRSARPVVSDGSGYIITTNNNNATAHRAYSTTTGKPTADLIVDELQELFVIIFIYPYAYPSFSFFLPFPFHPDTPKLKLTPTLTNTTQRSYEVAKDEFEIATESTDSATIYAASDRESARDALDELVAVYTVYTRDGSFVNQSAGTQGQEEGQGLVDVDTGLNPEEVEEGVRGEVKRRVGTRVRELVAAVEALEERANAHD</sequence>
<dbReference type="EMBL" id="KZ826382">
    <property type="protein sequence ID" value="PYI03275.1"/>
    <property type="molecule type" value="Genomic_DNA"/>
</dbReference>
<name>A0A319E4X6_ASPSB</name>
<dbReference type="OrthoDB" id="273230at2759"/>
<dbReference type="VEuPathDB" id="FungiDB:BO78DRAFT_399888"/>
<evidence type="ECO:0000313" key="1">
    <source>
        <dbReference type="EMBL" id="PYI03275.1"/>
    </source>
</evidence>
<organism evidence="1 2">
    <name type="scientific">Aspergillus sclerotiicarbonarius (strain CBS 121057 / IBT 28362)</name>
    <dbReference type="NCBI Taxonomy" id="1448318"/>
    <lineage>
        <taxon>Eukaryota</taxon>
        <taxon>Fungi</taxon>
        <taxon>Dikarya</taxon>
        <taxon>Ascomycota</taxon>
        <taxon>Pezizomycotina</taxon>
        <taxon>Eurotiomycetes</taxon>
        <taxon>Eurotiomycetidae</taxon>
        <taxon>Eurotiales</taxon>
        <taxon>Aspergillaceae</taxon>
        <taxon>Aspergillus</taxon>
        <taxon>Aspergillus subgen. Circumdati</taxon>
    </lineage>
</organism>
<proteinExistence type="predicted"/>
<reference evidence="1 2" key="1">
    <citation type="submission" date="2018-02" db="EMBL/GenBank/DDBJ databases">
        <title>The genomes of Aspergillus section Nigri reveals drivers in fungal speciation.</title>
        <authorList>
            <consortium name="DOE Joint Genome Institute"/>
            <person name="Vesth T.C."/>
            <person name="Nybo J."/>
            <person name="Theobald S."/>
            <person name="Brandl J."/>
            <person name="Frisvad J.C."/>
            <person name="Nielsen K.F."/>
            <person name="Lyhne E.K."/>
            <person name="Kogle M.E."/>
            <person name="Kuo A."/>
            <person name="Riley R."/>
            <person name="Clum A."/>
            <person name="Nolan M."/>
            <person name="Lipzen A."/>
            <person name="Salamov A."/>
            <person name="Henrissat B."/>
            <person name="Wiebenga A."/>
            <person name="De vries R.P."/>
            <person name="Grigoriev I.V."/>
            <person name="Mortensen U.H."/>
            <person name="Andersen M.R."/>
            <person name="Baker S.E."/>
        </authorList>
    </citation>
    <scope>NUCLEOTIDE SEQUENCE [LARGE SCALE GENOMIC DNA]</scope>
    <source>
        <strain evidence="1 2">CBS 121057</strain>
    </source>
</reference>
<dbReference type="Proteomes" id="UP000248423">
    <property type="component" value="Unassembled WGS sequence"/>
</dbReference>
<protein>
    <submittedName>
        <fullName evidence="1">Uncharacterized protein</fullName>
    </submittedName>
</protein>
<accession>A0A319E4X6</accession>
<evidence type="ECO:0000313" key="2">
    <source>
        <dbReference type="Proteomes" id="UP000248423"/>
    </source>
</evidence>